<evidence type="ECO:0000313" key="3">
    <source>
        <dbReference type="Proteomes" id="UP001215598"/>
    </source>
</evidence>
<protein>
    <submittedName>
        <fullName evidence="2">Uncharacterized protein</fullName>
    </submittedName>
</protein>
<accession>A0AAD7IXJ0</accession>
<feature type="region of interest" description="Disordered" evidence="1">
    <location>
        <begin position="313"/>
        <end position="338"/>
    </location>
</feature>
<comment type="caution">
    <text evidence="2">The sequence shown here is derived from an EMBL/GenBank/DDBJ whole genome shotgun (WGS) entry which is preliminary data.</text>
</comment>
<evidence type="ECO:0000313" key="2">
    <source>
        <dbReference type="EMBL" id="KAJ7751403.1"/>
    </source>
</evidence>
<feature type="compositionally biased region" description="Basic and acidic residues" evidence="1">
    <location>
        <begin position="207"/>
        <end position="238"/>
    </location>
</feature>
<feature type="region of interest" description="Disordered" evidence="1">
    <location>
        <begin position="188"/>
        <end position="238"/>
    </location>
</feature>
<gene>
    <name evidence="2" type="ORF">B0H16DRAFT_1460306</name>
</gene>
<sequence length="399" mass="43987">MAKLPHLRQKEEERRGKKEARHNKAYASRTTRSTGFGVGSVHIHPHIADPPSSFGLDADDEPSKQAGTAYTAMKARTLQSPTPYGIRAWSWMSIAASRCACAVHTLLYADEKDGGREKKATYLPVIPFLDPRSLAHRTRYPTVHKGPSGEREDGTRGQGRNAFGLQTTRGSTRLPASLAAPSRYIAAREPAAQYNPAPQETSVKKRKTEEEEKPASSLEKRGGKQREQERRWAEHVERMRTGGGVAKAGEPDGMWRKERAARTGRCERVGVKDMGMERRVRVERDVGPAMHEAGGAGWRGNEYAVMRTPSTRVLRPQQASPGIGNSDGAGDDRSSDSVAKSVVKTKEKARKRAWYQPGISWHLLITASLPLATFTGASQRWRHSPGRAVFSALGPHCQL</sequence>
<evidence type="ECO:0000256" key="1">
    <source>
        <dbReference type="SAM" id="MobiDB-lite"/>
    </source>
</evidence>
<feature type="region of interest" description="Disordered" evidence="1">
    <location>
        <begin position="1"/>
        <end position="67"/>
    </location>
</feature>
<reference evidence="2" key="1">
    <citation type="submission" date="2023-03" db="EMBL/GenBank/DDBJ databases">
        <title>Massive genome expansion in bonnet fungi (Mycena s.s.) driven by repeated elements and novel gene families across ecological guilds.</title>
        <authorList>
            <consortium name="Lawrence Berkeley National Laboratory"/>
            <person name="Harder C.B."/>
            <person name="Miyauchi S."/>
            <person name="Viragh M."/>
            <person name="Kuo A."/>
            <person name="Thoen E."/>
            <person name="Andreopoulos B."/>
            <person name="Lu D."/>
            <person name="Skrede I."/>
            <person name="Drula E."/>
            <person name="Henrissat B."/>
            <person name="Morin E."/>
            <person name="Kohler A."/>
            <person name="Barry K."/>
            <person name="LaButti K."/>
            <person name="Morin E."/>
            <person name="Salamov A."/>
            <person name="Lipzen A."/>
            <person name="Mereny Z."/>
            <person name="Hegedus B."/>
            <person name="Baldrian P."/>
            <person name="Stursova M."/>
            <person name="Weitz H."/>
            <person name="Taylor A."/>
            <person name="Grigoriev I.V."/>
            <person name="Nagy L.G."/>
            <person name="Martin F."/>
            <person name="Kauserud H."/>
        </authorList>
    </citation>
    <scope>NUCLEOTIDE SEQUENCE</scope>
    <source>
        <strain evidence="2">CBHHK182m</strain>
    </source>
</reference>
<feature type="region of interest" description="Disordered" evidence="1">
    <location>
        <begin position="139"/>
        <end position="165"/>
    </location>
</feature>
<dbReference type="AlphaFoldDB" id="A0AAD7IXJ0"/>
<organism evidence="2 3">
    <name type="scientific">Mycena metata</name>
    <dbReference type="NCBI Taxonomy" id="1033252"/>
    <lineage>
        <taxon>Eukaryota</taxon>
        <taxon>Fungi</taxon>
        <taxon>Dikarya</taxon>
        <taxon>Basidiomycota</taxon>
        <taxon>Agaricomycotina</taxon>
        <taxon>Agaricomycetes</taxon>
        <taxon>Agaricomycetidae</taxon>
        <taxon>Agaricales</taxon>
        <taxon>Marasmiineae</taxon>
        <taxon>Mycenaceae</taxon>
        <taxon>Mycena</taxon>
    </lineage>
</organism>
<dbReference type="Proteomes" id="UP001215598">
    <property type="component" value="Unassembled WGS sequence"/>
</dbReference>
<name>A0AAD7IXJ0_9AGAR</name>
<keyword evidence="3" id="KW-1185">Reference proteome</keyword>
<dbReference type="EMBL" id="JARKIB010000062">
    <property type="protein sequence ID" value="KAJ7751403.1"/>
    <property type="molecule type" value="Genomic_DNA"/>
</dbReference>
<proteinExistence type="predicted"/>